<dbReference type="InterPro" id="IPR041546">
    <property type="entry name" value="ClpA/ClpB_AAA_lid"/>
</dbReference>
<dbReference type="InterPro" id="IPR013461">
    <property type="entry name" value="ClpA"/>
</dbReference>
<dbReference type="SMART" id="SM00382">
    <property type="entry name" value="AAA"/>
    <property type="match status" value="2"/>
</dbReference>
<dbReference type="Proteomes" id="UP000471298">
    <property type="component" value="Unassembled WGS sequence"/>
</dbReference>
<reference evidence="9 10" key="1">
    <citation type="submission" date="2019-10" db="EMBL/GenBank/DDBJ databases">
        <title>Cardiobacteriales fam. a chemoheterotrophic member of the order Cardiobacteriales, and proposal of Cardiobacteriales fam. nov.</title>
        <authorList>
            <person name="Wang C."/>
        </authorList>
    </citation>
    <scope>NUCLEOTIDE SEQUENCE [LARGE SCALE GENOMIC DNA]</scope>
    <source>
        <strain evidence="9 10">ML27</strain>
    </source>
</reference>
<keyword evidence="5 7" id="KW-0143">Chaperone</keyword>
<evidence type="ECO:0000259" key="8">
    <source>
        <dbReference type="PROSITE" id="PS51903"/>
    </source>
</evidence>
<keyword evidence="4 7" id="KW-0067">ATP-binding</keyword>
<dbReference type="PROSITE" id="PS00871">
    <property type="entry name" value="CLPAB_2"/>
    <property type="match status" value="1"/>
</dbReference>
<dbReference type="Pfam" id="PF02861">
    <property type="entry name" value="Clp_N"/>
    <property type="match status" value="1"/>
</dbReference>
<dbReference type="GO" id="GO:0005737">
    <property type="term" value="C:cytoplasm"/>
    <property type="evidence" value="ECO:0007669"/>
    <property type="project" value="TreeGrafter"/>
</dbReference>
<keyword evidence="2 6" id="KW-0677">Repeat</keyword>
<proteinExistence type="inferred from homology"/>
<dbReference type="GO" id="GO:0005524">
    <property type="term" value="F:ATP binding"/>
    <property type="evidence" value="ECO:0007669"/>
    <property type="project" value="UniProtKB-KW"/>
</dbReference>
<dbReference type="InterPro" id="IPR028299">
    <property type="entry name" value="ClpA/B_CS2"/>
</dbReference>
<comment type="caution">
    <text evidence="9">The sequence shown here is derived from an EMBL/GenBank/DDBJ whole genome shotgun (WGS) entry which is preliminary data.</text>
</comment>
<keyword evidence="9" id="KW-0645">Protease</keyword>
<dbReference type="PROSITE" id="PS00870">
    <property type="entry name" value="CLPAB_1"/>
    <property type="match status" value="1"/>
</dbReference>
<name>A0A6N7EWJ0_9GAMM</name>
<organism evidence="9 10">
    <name type="scientific">Ostreibacterium oceani</name>
    <dbReference type="NCBI Taxonomy" id="2654998"/>
    <lineage>
        <taxon>Bacteria</taxon>
        <taxon>Pseudomonadati</taxon>
        <taxon>Pseudomonadota</taxon>
        <taxon>Gammaproteobacteria</taxon>
        <taxon>Cardiobacteriales</taxon>
        <taxon>Ostreibacteriaceae</taxon>
        <taxon>Ostreibacterium</taxon>
    </lineage>
</organism>
<dbReference type="SUPFAM" id="SSF81923">
    <property type="entry name" value="Double Clp-N motif"/>
    <property type="match status" value="1"/>
</dbReference>
<dbReference type="PANTHER" id="PTHR11638:SF111">
    <property type="entry name" value="ATP-DEPENDENT CLP PROTEASE ATP-BINDING SUBUNIT CLPA"/>
    <property type="match status" value="1"/>
</dbReference>
<evidence type="ECO:0000256" key="3">
    <source>
        <dbReference type="ARBA" id="ARBA00022741"/>
    </source>
</evidence>
<dbReference type="FunCoup" id="A0A6N7EWJ0">
    <property type="interactions" value="210"/>
</dbReference>
<keyword evidence="10" id="KW-1185">Reference proteome</keyword>
<dbReference type="EMBL" id="WHNW01000003">
    <property type="protein sequence ID" value="MPV85955.1"/>
    <property type="molecule type" value="Genomic_DNA"/>
</dbReference>
<dbReference type="Gene3D" id="1.10.1780.10">
    <property type="entry name" value="Clp, N-terminal domain"/>
    <property type="match status" value="1"/>
</dbReference>
<dbReference type="PROSITE" id="PS51903">
    <property type="entry name" value="CLP_R"/>
    <property type="match status" value="1"/>
</dbReference>
<dbReference type="InterPro" id="IPR004176">
    <property type="entry name" value="Clp_R_N"/>
</dbReference>
<dbReference type="Gene3D" id="3.40.50.300">
    <property type="entry name" value="P-loop containing nucleotide triphosphate hydrolases"/>
    <property type="match status" value="2"/>
</dbReference>
<dbReference type="InterPro" id="IPR001270">
    <property type="entry name" value="ClpA/B"/>
</dbReference>
<dbReference type="RefSeq" id="WP_152809710.1">
    <property type="nucleotide sequence ID" value="NZ_WHNW01000003.1"/>
</dbReference>
<dbReference type="PRINTS" id="PR00300">
    <property type="entry name" value="CLPPROTEASEA"/>
</dbReference>
<dbReference type="InterPro" id="IPR036628">
    <property type="entry name" value="Clp_N_dom_sf"/>
</dbReference>
<dbReference type="GO" id="GO:0043335">
    <property type="term" value="P:protein unfolding"/>
    <property type="evidence" value="ECO:0007669"/>
    <property type="project" value="InterPro"/>
</dbReference>
<dbReference type="InParanoid" id="A0A6N7EWJ0"/>
<dbReference type="GO" id="GO:0016887">
    <property type="term" value="F:ATP hydrolysis activity"/>
    <property type="evidence" value="ECO:0007669"/>
    <property type="project" value="InterPro"/>
</dbReference>
<dbReference type="SUPFAM" id="SSF52540">
    <property type="entry name" value="P-loop containing nucleoside triphosphate hydrolases"/>
    <property type="match status" value="2"/>
</dbReference>
<dbReference type="CDD" id="cd19499">
    <property type="entry name" value="RecA-like_ClpB_Hsp104-like"/>
    <property type="match status" value="1"/>
</dbReference>
<evidence type="ECO:0000256" key="1">
    <source>
        <dbReference type="ARBA" id="ARBA00008675"/>
    </source>
</evidence>
<dbReference type="PANTHER" id="PTHR11638">
    <property type="entry name" value="ATP-DEPENDENT CLP PROTEASE"/>
    <property type="match status" value="1"/>
</dbReference>
<evidence type="ECO:0000256" key="2">
    <source>
        <dbReference type="ARBA" id="ARBA00022737"/>
    </source>
</evidence>
<dbReference type="AlphaFoldDB" id="A0A6N7EWJ0"/>
<dbReference type="FunFam" id="3.40.50.300:FF:000025">
    <property type="entry name" value="ATP-dependent Clp protease subunit"/>
    <property type="match status" value="1"/>
</dbReference>
<dbReference type="InterPro" id="IPR003593">
    <property type="entry name" value="AAA+_ATPase"/>
</dbReference>
<dbReference type="Gene3D" id="1.10.8.60">
    <property type="match status" value="2"/>
</dbReference>
<dbReference type="GO" id="GO:0006508">
    <property type="term" value="P:proteolysis"/>
    <property type="evidence" value="ECO:0007669"/>
    <property type="project" value="UniProtKB-KW"/>
</dbReference>
<dbReference type="InterPro" id="IPR027417">
    <property type="entry name" value="P-loop_NTPase"/>
</dbReference>
<evidence type="ECO:0000313" key="9">
    <source>
        <dbReference type="EMBL" id="MPV85955.1"/>
    </source>
</evidence>
<dbReference type="GO" id="GO:0008233">
    <property type="term" value="F:peptidase activity"/>
    <property type="evidence" value="ECO:0007669"/>
    <property type="project" value="UniProtKB-KW"/>
</dbReference>
<dbReference type="InterPro" id="IPR018368">
    <property type="entry name" value="ClpA/B_CS1"/>
</dbReference>
<evidence type="ECO:0000256" key="7">
    <source>
        <dbReference type="RuleBase" id="RU004432"/>
    </source>
</evidence>
<dbReference type="CDD" id="cd00009">
    <property type="entry name" value="AAA"/>
    <property type="match status" value="1"/>
</dbReference>
<dbReference type="Pfam" id="PF17871">
    <property type="entry name" value="AAA_lid_9"/>
    <property type="match status" value="1"/>
</dbReference>
<keyword evidence="3 7" id="KW-0547">Nucleotide-binding</keyword>
<dbReference type="SMART" id="SM01086">
    <property type="entry name" value="ClpB_D2-small"/>
    <property type="match status" value="1"/>
</dbReference>
<keyword evidence="9" id="KW-0378">Hydrolase</keyword>
<accession>A0A6N7EWJ0</accession>
<dbReference type="Pfam" id="PF00004">
    <property type="entry name" value="AAA"/>
    <property type="match status" value="1"/>
</dbReference>
<protein>
    <submittedName>
        <fullName evidence="9">ATP-dependent Clp protease ATP-binding subunit ClpA</fullName>
    </submittedName>
</protein>
<dbReference type="GO" id="GO:0034605">
    <property type="term" value="P:cellular response to heat"/>
    <property type="evidence" value="ECO:0007669"/>
    <property type="project" value="TreeGrafter"/>
</dbReference>
<feature type="domain" description="Clp R" evidence="8">
    <location>
        <begin position="1"/>
        <end position="144"/>
    </location>
</feature>
<dbReference type="InterPro" id="IPR019489">
    <property type="entry name" value="Clp_ATPase_C"/>
</dbReference>
<evidence type="ECO:0000256" key="4">
    <source>
        <dbReference type="ARBA" id="ARBA00022840"/>
    </source>
</evidence>
<comment type="similarity">
    <text evidence="1 7">Belongs to the ClpA/ClpB family.</text>
</comment>
<evidence type="ECO:0000256" key="6">
    <source>
        <dbReference type="PROSITE-ProRule" id="PRU01251"/>
    </source>
</evidence>
<evidence type="ECO:0000256" key="5">
    <source>
        <dbReference type="ARBA" id="ARBA00023186"/>
    </source>
</evidence>
<dbReference type="Pfam" id="PF10431">
    <property type="entry name" value="ClpB_D2-small"/>
    <property type="match status" value="1"/>
</dbReference>
<dbReference type="InterPro" id="IPR050130">
    <property type="entry name" value="ClpA_ClpB"/>
</dbReference>
<dbReference type="InterPro" id="IPR003959">
    <property type="entry name" value="ATPase_AAA_core"/>
</dbReference>
<dbReference type="NCBIfam" id="TIGR02639">
    <property type="entry name" value="ClpA"/>
    <property type="match status" value="1"/>
</dbReference>
<dbReference type="Pfam" id="PF07724">
    <property type="entry name" value="AAA_2"/>
    <property type="match status" value="1"/>
</dbReference>
<sequence length="746" mass="82334">MIDKNLEKTLNLAFVKANQARFEFFTTEHVLLALVEEDSFTRDALISLAVDVTELANNLRGFLQHSCPKLSNREDNTVPTSAFHRIIDRASAQRKSAGKDIANGLHLLISMMDETESHAVYFLKKQNINKLDLMQLASRQDTDEMPSDEENEGSSNPLTQFCHHLNAIAEQGGIDPLIGREMEVERVIQVLSRRRKNNPILVGEAGVGKTAIAEGLAKKIVDGDVPPVLADTQIYAVDLGAMVAGTKYRGDFEKRVKSLISALIKMDDVIIFIDEIHTLLGAGATSDSTLDASNLLKPALSAGQIRCIGATTHKEYKQSFEKNAALARRFQKINIDEPSKENTVAILDGLKPKFEKFHQVKYHKTAIETAVELADKFIHDRYFPDKAIDLIDEAGASAKIRVPRKKSVSKKDIETVLAKMVNIPSQTVSTDDKKLLKQLEKSLQQKIFGQDAAITALVSAIKLSRAGLKAPDQPIGAFLFAGPTGVGKTEVAKQLAEQLAIQFVRFDMSEYMESHTVSRLIGSPPGYVGYDQGGLLTDTVANNPHCVLLLDEIEKAHPDIFNLLLQVMDYGKLTDSNGKTVNFSNVILIMTSNVGASTLEKQSIGFTLGLNRDTAIDISPSLKRTFSPEFRNRLSDVIQFSPLARGEILKIIDKFIDDLNQTLIDQGITLTLSANAKNWLLDKGYDTLMGARPMSRLINQQIKMPLSEKILFGDLTKGGDVVVNVDNRLDQLVLKSQKRQLAKSTT</sequence>
<evidence type="ECO:0000313" key="10">
    <source>
        <dbReference type="Proteomes" id="UP000471298"/>
    </source>
</evidence>
<gene>
    <name evidence="9" type="primary">clpA</name>
    <name evidence="9" type="ORF">GCU85_04310</name>
</gene>